<protein>
    <submittedName>
        <fullName evidence="2">Uncharacterized protein</fullName>
    </submittedName>
</protein>
<proteinExistence type="predicted"/>
<keyword evidence="3" id="KW-1185">Reference proteome</keyword>
<dbReference type="GeneID" id="36595079"/>
<sequence>MLGLLLAISVLSSTCLAKAVPPTPSQAPKPFLNITELVACVPPSIRVTVVSPGTGGKNTSTQLSVPLFTDCTYQKTTPVTPGQNNAPSSAISSSADYSQFVDANGNALDKNSVNTFLGFFGDSVDLDVILEVTACAITDTNNNVDTIQSENEALNDGNSVSILNYQCITELIDS</sequence>
<gene>
    <name evidence="2" type="ORF">K444DRAFT_664779</name>
</gene>
<keyword evidence="1" id="KW-0732">Signal</keyword>
<organism evidence="2 3">
    <name type="scientific">Hyaloscypha bicolor E</name>
    <dbReference type="NCBI Taxonomy" id="1095630"/>
    <lineage>
        <taxon>Eukaryota</taxon>
        <taxon>Fungi</taxon>
        <taxon>Dikarya</taxon>
        <taxon>Ascomycota</taxon>
        <taxon>Pezizomycotina</taxon>
        <taxon>Leotiomycetes</taxon>
        <taxon>Helotiales</taxon>
        <taxon>Hyaloscyphaceae</taxon>
        <taxon>Hyaloscypha</taxon>
        <taxon>Hyaloscypha bicolor</taxon>
    </lineage>
</organism>
<evidence type="ECO:0000313" key="2">
    <source>
        <dbReference type="EMBL" id="PMD58314.1"/>
    </source>
</evidence>
<reference evidence="2 3" key="1">
    <citation type="submission" date="2016-04" db="EMBL/GenBank/DDBJ databases">
        <title>A degradative enzymes factory behind the ericoid mycorrhizal symbiosis.</title>
        <authorList>
            <consortium name="DOE Joint Genome Institute"/>
            <person name="Martino E."/>
            <person name="Morin E."/>
            <person name="Grelet G."/>
            <person name="Kuo A."/>
            <person name="Kohler A."/>
            <person name="Daghino S."/>
            <person name="Barry K."/>
            <person name="Choi C."/>
            <person name="Cichocki N."/>
            <person name="Clum A."/>
            <person name="Copeland A."/>
            <person name="Hainaut M."/>
            <person name="Haridas S."/>
            <person name="Labutti K."/>
            <person name="Lindquist E."/>
            <person name="Lipzen A."/>
            <person name="Khouja H.-R."/>
            <person name="Murat C."/>
            <person name="Ohm R."/>
            <person name="Olson A."/>
            <person name="Spatafora J."/>
            <person name="Veneault-Fourrey C."/>
            <person name="Henrissat B."/>
            <person name="Grigoriev I."/>
            <person name="Martin F."/>
            <person name="Perotto S."/>
        </authorList>
    </citation>
    <scope>NUCLEOTIDE SEQUENCE [LARGE SCALE GENOMIC DNA]</scope>
    <source>
        <strain evidence="2 3">E</strain>
    </source>
</reference>
<evidence type="ECO:0000256" key="1">
    <source>
        <dbReference type="SAM" id="SignalP"/>
    </source>
</evidence>
<dbReference type="EMBL" id="KZ613828">
    <property type="protein sequence ID" value="PMD58314.1"/>
    <property type="molecule type" value="Genomic_DNA"/>
</dbReference>
<feature type="chain" id="PRO_5014428137" evidence="1">
    <location>
        <begin position="18"/>
        <end position="174"/>
    </location>
</feature>
<dbReference type="RefSeq" id="XP_024735218.1">
    <property type="nucleotide sequence ID" value="XM_024887003.1"/>
</dbReference>
<dbReference type="Proteomes" id="UP000235371">
    <property type="component" value="Unassembled WGS sequence"/>
</dbReference>
<dbReference type="AlphaFoldDB" id="A0A2J6T5L4"/>
<name>A0A2J6T5L4_9HELO</name>
<feature type="signal peptide" evidence="1">
    <location>
        <begin position="1"/>
        <end position="17"/>
    </location>
</feature>
<dbReference type="OrthoDB" id="3536625at2759"/>
<accession>A0A2J6T5L4</accession>
<dbReference type="InParanoid" id="A0A2J6T5L4"/>
<evidence type="ECO:0000313" key="3">
    <source>
        <dbReference type="Proteomes" id="UP000235371"/>
    </source>
</evidence>